<dbReference type="EMBL" id="KZ509428">
    <property type="protein sequence ID" value="PKU34090.1"/>
    <property type="molecule type" value="Genomic_DNA"/>
</dbReference>
<organism evidence="4 5">
    <name type="scientific">Limosa lapponica baueri</name>
    <dbReference type="NCBI Taxonomy" id="1758121"/>
    <lineage>
        <taxon>Eukaryota</taxon>
        <taxon>Metazoa</taxon>
        <taxon>Chordata</taxon>
        <taxon>Craniata</taxon>
        <taxon>Vertebrata</taxon>
        <taxon>Euteleostomi</taxon>
        <taxon>Archelosauria</taxon>
        <taxon>Archosauria</taxon>
        <taxon>Dinosauria</taxon>
        <taxon>Saurischia</taxon>
        <taxon>Theropoda</taxon>
        <taxon>Coelurosauria</taxon>
        <taxon>Aves</taxon>
        <taxon>Neognathae</taxon>
        <taxon>Neoaves</taxon>
        <taxon>Charadriiformes</taxon>
        <taxon>Scolopacidae</taxon>
        <taxon>Limosa</taxon>
    </lineage>
</organism>
<feature type="domain" description="Sortilin C-terminal" evidence="2">
    <location>
        <begin position="61"/>
        <end position="167"/>
    </location>
</feature>
<dbReference type="FunFam" id="3.30.60.270:FF:000001">
    <property type="entry name" value="Sortilin related VPS10 domain containing receptor 1"/>
    <property type="match status" value="1"/>
</dbReference>
<dbReference type="Gene3D" id="2.10.70.80">
    <property type="match status" value="1"/>
</dbReference>
<protein>
    <recommendedName>
        <fullName evidence="6">Sortilin C-terminal domain-containing protein</fullName>
    </recommendedName>
</protein>
<dbReference type="InterPro" id="IPR050310">
    <property type="entry name" value="VPS10-sortilin"/>
</dbReference>
<evidence type="ECO:0008006" key="6">
    <source>
        <dbReference type="Google" id="ProtNLM"/>
    </source>
</evidence>
<evidence type="ECO:0000313" key="4">
    <source>
        <dbReference type="EMBL" id="PKU34090.1"/>
    </source>
</evidence>
<dbReference type="Gene3D" id="3.30.60.270">
    <property type="match status" value="1"/>
</dbReference>
<dbReference type="Proteomes" id="UP000233556">
    <property type="component" value="Unassembled WGS sequence"/>
</dbReference>
<dbReference type="GO" id="GO:0005794">
    <property type="term" value="C:Golgi apparatus"/>
    <property type="evidence" value="ECO:0007669"/>
    <property type="project" value="TreeGrafter"/>
</dbReference>
<reference evidence="5" key="2">
    <citation type="submission" date="2017-12" db="EMBL/GenBank/DDBJ databases">
        <title>Genome sequence of the Bar-tailed Godwit (Limosa lapponica baueri).</title>
        <authorList>
            <person name="Lima N.C.B."/>
            <person name="Parody-Merino A.M."/>
            <person name="Battley P.F."/>
            <person name="Fidler A.E."/>
            <person name="Prosdocimi F."/>
        </authorList>
    </citation>
    <scope>NUCLEOTIDE SEQUENCE [LARGE SCALE GENOMIC DNA]</scope>
</reference>
<dbReference type="PANTHER" id="PTHR12106:SF8">
    <property type="entry name" value="VPS10 DOMAIN-CONTAINING RECEPTOR SORCS1"/>
    <property type="match status" value="1"/>
</dbReference>
<dbReference type="PANTHER" id="PTHR12106">
    <property type="entry name" value="SORTILIN RELATED"/>
    <property type="match status" value="1"/>
</dbReference>
<keyword evidence="5" id="KW-1185">Reference proteome</keyword>
<evidence type="ECO:0000259" key="2">
    <source>
        <dbReference type="Pfam" id="PF15901"/>
    </source>
</evidence>
<evidence type="ECO:0000313" key="5">
    <source>
        <dbReference type="Proteomes" id="UP000233556"/>
    </source>
</evidence>
<accession>A0A2I0TJU7</accession>
<dbReference type="Pfam" id="PF15901">
    <property type="entry name" value="Sortilin_C"/>
    <property type="match status" value="1"/>
</dbReference>
<dbReference type="GO" id="GO:0006892">
    <property type="term" value="P:post-Golgi vesicle-mediated transport"/>
    <property type="evidence" value="ECO:0007669"/>
    <property type="project" value="TreeGrafter"/>
</dbReference>
<dbReference type="InterPro" id="IPR031778">
    <property type="entry name" value="Sortilin_N"/>
</dbReference>
<dbReference type="OrthoDB" id="443634at2759"/>
<name>A0A2I0TJU7_LIMLA</name>
<dbReference type="AlphaFoldDB" id="A0A2I0TJU7"/>
<dbReference type="GO" id="GO:0016020">
    <property type="term" value="C:membrane"/>
    <property type="evidence" value="ECO:0007669"/>
    <property type="project" value="TreeGrafter"/>
</dbReference>
<feature type="domain" description="Sortilin N-terminal" evidence="3">
    <location>
        <begin position="2"/>
        <end position="50"/>
    </location>
</feature>
<reference evidence="5" key="1">
    <citation type="submission" date="2017-11" db="EMBL/GenBank/DDBJ databases">
        <authorList>
            <person name="Lima N.C."/>
            <person name="Parody-Merino A.M."/>
            <person name="Battley P.F."/>
            <person name="Fidler A.E."/>
            <person name="Prosdocimi F."/>
        </authorList>
    </citation>
    <scope>NUCLEOTIDE SEQUENCE [LARGE SCALE GENOMIC DNA]</scope>
</reference>
<sequence length="262" mass="29604">MDMHVISTDENQVFAAVQEWNQNDTYNLYISDTRGVYFTLALENVKSSQGLEGNVMIDLYEGEACIMGAKRIYRKRKSEKKCMQGKYAGAMTSEPCVCTEADFDCDYGYERHSNGQCLPAFWYNPSSLSKDCSLGQSYLNSTGYRKVVSNNCTDGVRERYTAKPQQCPGKAPQGLRIITSDGKLTAEQGHNVTFLVQLEEGNSSEKLDKNWELVWFGNFTVELESAGLNSDPTLTCAFDFLLCLKLNFQFYLLLTFNKRGQK</sequence>
<evidence type="ECO:0000259" key="3">
    <source>
        <dbReference type="Pfam" id="PF15902"/>
    </source>
</evidence>
<dbReference type="InterPro" id="IPR031777">
    <property type="entry name" value="Sortilin_C"/>
</dbReference>
<proteinExistence type="predicted"/>
<gene>
    <name evidence="4" type="ORF">llap_15606</name>
</gene>
<dbReference type="Pfam" id="PF15902">
    <property type="entry name" value="Sortilin-Vps10"/>
    <property type="match status" value="1"/>
</dbReference>
<keyword evidence="1" id="KW-0677">Repeat</keyword>
<evidence type="ECO:0000256" key="1">
    <source>
        <dbReference type="ARBA" id="ARBA00022737"/>
    </source>
</evidence>